<reference evidence="1" key="1">
    <citation type="submission" date="2022-10" db="EMBL/GenBank/DDBJ databases">
        <title>Chryseobacterium sp. nov., a novel bacterial species.</title>
        <authorList>
            <person name="Cao Y."/>
        </authorList>
    </citation>
    <scope>NUCLEOTIDE SEQUENCE</scope>
    <source>
        <strain evidence="1">KC 927</strain>
    </source>
</reference>
<evidence type="ECO:0000313" key="2">
    <source>
        <dbReference type="Proteomes" id="UP001070176"/>
    </source>
</evidence>
<accession>A0ABT3Y1A8</accession>
<keyword evidence="2" id="KW-1185">Reference proteome</keyword>
<organism evidence="1 2">
    <name type="scientific">Chryseobacterium luquanense</name>
    <dbReference type="NCBI Taxonomy" id="2983766"/>
    <lineage>
        <taxon>Bacteria</taxon>
        <taxon>Pseudomonadati</taxon>
        <taxon>Bacteroidota</taxon>
        <taxon>Flavobacteriia</taxon>
        <taxon>Flavobacteriales</taxon>
        <taxon>Weeksellaceae</taxon>
        <taxon>Chryseobacterium group</taxon>
        <taxon>Chryseobacterium</taxon>
    </lineage>
</organism>
<proteinExistence type="predicted"/>
<dbReference type="EMBL" id="JAOVZV010000003">
    <property type="protein sequence ID" value="MCX8531876.1"/>
    <property type="molecule type" value="Genomic_DNA"/>
</dbReference>
<evidence type="ECO:0000313" key="1">
    <source>
        <dbReference type="EMBL" id="MCX8531876.1"/>
    </source>
</evidence>
<protein>
    <submittedName>
        <fullName evidence="1">Uncharacterized protein</fullName>
    </submittedName>
</protein>
<dbReference type="RefSeq" id="WP_267280505.1">
    <property type="nucleotide sequence ID" value="NZ_JAOVZV010000003.1"/>
</dbReference>
<name>A0ABT3Y1A8_9FLAO</name>
<gene>
    <name evidence="1" type="ORF">OEA66_05885</name>
</gene>
<comment type="caution">
    <text evidence="1">The sequence shown here is derived from an EMBL/GenBank/DDBJ whole genome shotgun (WGS) entry which is preliminary data.</text>
</comment>
<sequence>MMIFKAWCNECEKIGQENNGWNDETMEFTKIKLVCEDFYFELKQFNQK</sequence>
<dbReference type="Proteomes" id="UP001070176">
    <property type="component" value="Unassembled WGS sequence"/>
</dbReference>